<evidence type="ECO:0000256" key="6">
    <source>
        <dbReference type="ARBA" id="ARBA00023002"/>
    </source>
</evidence>
<dbReference type="PANTHER" id="PTHR10157:SF29">
    <property type="entry name" value="DOPAMINE BETA-HYDROXYLASE"/>
    <property type="match status" value="1"/>
</dbReference>
<dbReference type="PRINTS" id="PR00767">
    <property type="entry name" value="DBMONOXGNASE"/>
</dbReference>
<keyword evidence="8" id="KW-0503">Monooxygenase</keyword>
<dbReference type="AlphaFoldDB" id="A0A1Y3B929"/>
<keyword evidence="6" id="KW-0560">Oxidoreductase</keyword>
<evidence type="ECO:0000313" key="11">
    <source>
        <dbReference type="EMBL" id="OTF75755.1"/>
    </source>
</evidence>
<dbReference type="InterPro" id="IPR028460">
    <property type="entry name" value="Tbh/DBH"/>
</dbReference>
<evidence type="ECO:0000256" key="3">
    <source>
        <dbReference type="ARBA" id="ARBA00022692"/>
    </source>
</evidence>
<evidence type="ECO:0000256" key="7">
    <source>
        <dbReference type="ARBA" id="ARBA00023008"/>
    </source>
</evidence>
<dbReference type="GO" id="GO:0042421">
    <property type="term" value="P:norepinephrine biosynthetic process"/>
    <property type="evidence" value="ECO:0007669"/>
    <property type="project" value="TreeGrafter"/>
</dbReference>
<dbReference type="InterPro" id="IPR000945">
    <property type="entry name" value="DBH-like"/>
</dbReference>
<evidence type="ECO:0000313" key="12">
    <source>
        <dbReference type="Proteomes" id="UP000194236"/>
    </source>
</evidence>
<dbReference type="Proteomes" id="UP000194236">
    <property type="component" value="Unassembled WGS sequence"/>
</dbReference>
<dbReference type="GO" id="GO:0005507">
    <property type="term" value="F:copper ion binding"/>
    <property type="evidence" value="ECO:0007669"/>
    <property type="project" value="InterPro"/>
</dbReference>
<comment type="subcellular location">
    <subcellularLocation>
        <location evidence="2">Membrane</location>
    </subcellularLocation>
</comment>
<dbReference type="Pfam" id="PF01082">
    <property type="entry name" value="Cu2_monooxygen"/>
    <property type="match status" value="1"/>
</dbReference>
<evidence type="ECO:0000256" key="4">
    <source>
        <dbReference type="ARBA" id="ARBA00022723"/>
    </source>
</evidence>
<feature type="domain" description="Copper type II ascorbate-dependent monooxygenase N-terminal" evidence="10">
    <location>
        <begin position="75"/>
        <end position="168"/>
    </location>
</feature>
<keyword evidence="12" id="KW-1185">Reference proteome</keyword>
<dbReference type="SUPFAM" id="SSF49742">
    <property type="entry name" value="PHM/PNGase F"/>
    <property type="match status" value="1"/>
</dbReference>
<gene>
    <name evidence="11" type="ORF">BLA29_010950</name>
</gene>
<keyword evidence="4" id="KW-0479">Metal-binding</keyword>
<keyword evidence="7" id="KW-0186">Copper</keyword>
<dbReference type="GO" id="GO:0005615">
    <property type="term" value="C:extracellular space"/>
    <property type="evidence" value="ECO:0007669"/>
    <property type="project" value="TreeGrafter"/>
</dbReference>
<dbReference type="PANTHER" id="PTHR10157">
    <property type="entry name" value="DOPAMINE BETA HYDROXYLASE RELATED"/>
    <property type="match status" value="1"/>
</dbReference>
<comment type="caution">
    <text evidence="11">The sequence shown here is derived from an EMBL/GenBank/DDBJ whole genome shotgun (WGS) entry which is preliminary data.</text>
</comment>
<evidence type="ECO:0000259" key="10">
    <source>
        <dbReference type="Pfam" id="PF01082"/>
    </source>
</evidence>
<organism evidence="11 12">
    <name type="scientific">Euroglyphus maynei</name>
    <name type="common">Mayne's house dust mite</name>
    <dbReference type="NCBI Taxonomy" id="6958"/>
    <lineage>
        <taxon>Eukaryota</taxon>
        <taxon>Metazoa</taxon>
        <taxon>Ecdysozoa</taxon>
        <taxon>Arthropoda</taxon>
        <taxon>Chelicerata</taxon>
        <taxon>Arachnida</taxon>
        <taxon>Acari</taxon>
        <taxon>Acariformes</taxon>
        <taxon>Sarcoptiformes</taxon>
        <taxon>Astigmata</taxon>
        <taxon>Psoroptidia</taxon>
        <taxon>Analgoidea</taxon>
        <taxon>Pyroglyphidae</taxon>
        <taxon>Pyroglyphinae</taxon>
        <taxon>Euroglyphus</taxon>
    </lineage>
</organism>
<evidence type="ECO:0000256" key="1">
    <source>
        <dbReference type="ARBA" id="ARBA00001973"/>
    </source>
</evidence>
<dbReference type="OrthoDB" id="129121at2759"/>
<name>A0A1Y3B929_EURMA</name>
<evidence type="ECO:0000256" key="2">
    <source>
        <dbReference type="ARBA" id="ARBA00004370"/>
    </source>
</evidence>
<dbReference type="PROSITE" id="PS00084">
    <property type="entry name" value="CU2_MONOOXYGENASE_1"/>
    <property type="match status" value="1"/>
</dbReference>
<dbReference type="InterPro" id="IPR000323">
    <property type="entry name" value="Cu2_ascorb_mOase_N"/>
</dbReference>
<accession>A0A1Y3B929</accession>
<dbReference type="GO" id="GO:0042420">
    <property type="term" value="P:dopamine catabolic process"/>
    <property type="evidence" value="ECO:0007669"/>
    <property type="project" value="TreeGrafter"/>
</dbReference>
<dbReference type="InterPro" id="IPR036939">
    <property type="entry name" value="Cu2_ascorb_mOase_N_sf"/>
</dbReference>
<dbReference type="Gene3D" id="2.60.120.310">
    <property type="entry name" value="Copper type II, ascorbate-dependent monooxygenase, N-terminal domain"/>
    <property type="match status" value="1"/>
</dbReference>
<proteinExistence type="predicted"/>
<evidence type="ECO:0000256" key="9">
    <source>
        <dbReference type="ARBA" id="ARBA00023136"/>
    </source>
</evidence>
<comment type="cofactor">
    <cofactor evidence="1">
        <name>Cu(2+)</name>
        <dbReference type="ChEBI" id="CHEBI:29036"/>
    </cofactor>
</comment>
<sequence length="169" mass="19339">MIGNKKLYFDTCDPDDYRIDNGTTHIVYVTGRGPLSRPDELHLIDHKHGFQRAQLLKPPLSNSANVSDEQLQTLDFLVNNVTIPNVETTYWCTLIKLPDAFKQPIHIVQYEAIINEQNKDIVHHMELFHCEVDVEKELPPWNGLCHDSNMPESLEQCKRVTAAWAYGAG</sequence>
<dbReference type="EMBL" id="MUJZ01040520">
    <property type="protein sequence ID" value="OTF75755.1"/>
    <property type="molecule type" value="Genomic_DNA"/>
</dbReference>
<keyword evidence="5" id="KW-1133">Transmembrane helix</keyword>
<dbReference type="GO" id="GO:0030667">
    <property type="term" value="C:secretory granule membrane"/>
    <property type="evidence" value="ECO:0007669"/>
    <property type="project" value="TreeGrafter"/>
</dbReference>
<dbReference type="GO" id="GO:0006589">
    <property type="term" value="P:octopamine biosynthetic process"/>
    <property type="evidence" value="ECO:0007669"/>
    <property type="project" value="TreeGrafter"/>
</dbReference>
<dbReference type="InterPro" id="IPR020611">
    <property type="entry name" value="Cu2_ascorb_mOase_CS-1"/>
</dbReference>
<protein>
    <recommendedName>
        <fullName evidence="10">Copper type II ascorbate-dependent monooxygenase N-terminal domain-containing protein</fullName>
    </recommendedName>
</protein>
<feature type="non-terminal residue" evidence="11">
    <location>
        <position position="169"/>
    </location>
</feature>
<evidence type="ECO:0000256" key="5">
    <source>
        <dbReference type="ARBA" id="ARBA00022989"/>
    </source>
</evidence>
<dbReference type="InterPro" id="IPR008977">
    <property type="entry name" value="PHM/PNGase_F_dom_sf"/>
</dbReference>
<reference evidence="11 12" key="1">
    <citation type="submission" date="2017-03" db="EMBL/GenBank/DDBJ databases">
        <title>Genome Survey of Euroglyphus maynei.</title>
        <authorList>
            <person name="Arlian L.G."/>
            <person name="Morgan M.S."/>
            <person name="Rider S.D."/>
        </authorList>
    </citation>
    <scope>NUCLEOTIDE SEQUENCE [LARGE SCALE GENOMIC DNA]</scope>
    <source>
        <strain evidence="11">Arlian Lab</strain>
        <tissue evidence="11">Whole body</tissue>
    </source>
</reference>
<keyword evidence="3" id="KW-0812">Transmembrane</keyword>
<dbReference type="GO" id="GO:0004500">
    <property type="term" value="F:dopamine beta-monooxygenase activity"/>
    <property type="evidence" value="ECO:0007669"/>
    <property type="project" value="InterPro"/>
</dbReference>
<evidence type="ECO:0000256" key="8">
    <source>
        <dbReference type="ARBA" id="ARBA00023033"/>
    </source>
</evidence>
<keyword evidence="9" id="KW-0472">Membrane</keyword>